<dbReference type="Gramene" id="KRH19846">
    <property type="protein sequence ID" value="KRH19846"/>
    <property type="gene ID" value="GLYMA_13G138800"/>
</dbReference>
<dbReference type="Proteomes" id="UP000008827">
    <property type="component" value="Chromosome 13"/>
</dbReference>
<evidence type="ECO:0000313" key="2">
    <source>
        <dbReference type="EnsemblPlants" id="KRH19846"/>
    </source>
</evidence>
<name>K7LZM9_SOYBN</name>
<dbReference type="EnsemblPlants" id="KRH19846">
    <property type="protein sequence ID" value="KRH19846"/>
    <property type="gene ID" value="GLYMA_13G138800"/>
</dbReference>
<dbReference type="InParanoid" id="K7LZM9"/>
<dbReference type="AlphaFoldDB" id="K7LZM9"/>
<dbReference type="EMBL" id="CM000846">
    <property type="protein sequence ID" value="KRH19846.1"/>
    <property type="molecule type" value="Genomic_DNA"/>
</dbReference>
<evidence type="ECO:0000313" key="1">
    <source>
        <dbReference type="EMBL" id="KRH19846.1"/>
    </source>
</evidence>
<sequence>MSIDSIARMQDFLPFALASLRAGKNLLSLNLFFLILNCRPLLGTMDLLKTGFVHFLYNYTQLSCLWFVKRVYCNWILGCALIVDIPVKGNFFYMESHCINFELFLLNILIPI</sequence>
<proteinExistence type="predicted"/>
<reference evidence="1" key="3">
    <citation type="submission" date="2018-07" db="EMBL/GenBank/DDBJ databases">
        <title>WGS assembly of Glycine max.</title>
        <authorList>
            <person name="Schmutz J."/>
            <person name="Cannon S."/>
            <person name="Schlueter J."/>
            <person name="Ma J."/>
            <person name="Mitros T."/>
            <person name="Nelson W."/>
            <person name="Hyten D."/>
            <person name="Song Q."/>
            <person name="Thelen J."/>
            <person name="Cheng J."/>
            <person name="Xu D."/>
            <person name="Hellsten U."/>
            <person name="May G."/>
            <person name="Yu Y."/>
            <person name="Sakurai T."/>
            <person name="Umezawa T."/>
            <person name="Bhattacharyya M."/>
            <person name="Sandhu D."/>
            <person name="Valliyodan B."/>
            <person name="Lindquist E."/>
            <person name="Peto M."/>
            <person name="Grant D."/>
            <person name="Shu S."/>
            <person name="Goodstein D."/>
            <person name="Barry K."/>
            <person name="Futrell-Griggs M."/>
            <person name="Abernathy B."/>
            <person name="Du J."/>
            <person name="Tian Z."/>
            <person name="Zhu L."/>
            <person name="Gill N."/>
            <person name="Joshi T."/>
            <person name="Libault M."/>
            <person name="Sethuraman A."/>
            <person name="Zhang X."/>
            <person name="Shinozaki K."/>
            <person name="Nguyen H."/>
            <person name="Wing R."/>
            <person name="Cregan P."/>
            <person name="Specht J."/>
            <person name="Grimwood J."/>
            <person name="Rokhsar D."/>
            <person name="Stacey G."/>
            <person name="Shoemaker R."/>
            <person name="Jackson S."/>
        </authorList>
    </citation>
    <scope>NUCLEOTIDE SEQUENCE</scope>
    <source>
        <tissue evidence="1">Callus</tissue>
    </source>
</reference>
<keyword evidence="3" id="KW-1185">Reference proteome</keyword>
<reference evidence="2" key="2">
    <citation type="submission" date="2018-02" db="UniProtKB">
        <authorList>
            <consortium name="EnsemblPlants"/>
        </authorList>
    </citation>
    <scope>IDENTIFICATION</scope>
    <source>
        <strain evidence="2">Williams 82</strain>
    </source>
</reference>
<organism evidence="1">
    <name type="scientific">Glycine max</name>
    <name type="common">Soybean</name>
    <name type="synonym">Glycine hispida</name>
    <dbReference type="NCBI Taxonomy" id="3847"/>
    <lineage>
        <taxon>Eukaryota</taxon>
        <taxon>Viridiplantae</taxon>
        <taxon>Streptophyta</taxon>
        <taxon>Embryophyta</taxon>
        <taxon>Tracheophyta</taxon>
        <taxon>Spermatophyta</taxon>
        <taxon>Magnoliopsida</taxon>
        <taxon>eudicotyledons</taxon>
        <taxon>Gunneridae</taxon>
        <taxon>Pentapetalae</taxon>
        <taxon>rosids</taxon>
        <taxon>fabids</taxon>
        <taxon>Fabales</taxon>
        <taxon>Fabaceae</taxon>
        <taxon>Papilionoideae</taxon>
        <taxon>50 kb inversion clade</taxon>
        <taxon>NPAAA clade</taxon>
        <taxon>indigoferoid/millettioid clade</taxon>
        <taxon>Phaseoleae</taxon>
        <taxon>Glycine</taxon>
        <taxon>Glycine subgen. Soja</taxon>
    </lineage>
</organism>
<dbReference type="PaxDb" id="3847-GLYMA13G20212.1"/>
<gene>
    <name evidence="1" type="ORF">GLYMA_13G138800</name>
</gene>
<accession>K7LZM9</accession>
<reference evidence="1 2" key="1">
    <citation type="journal article" date="2010" name="Nature">
        <title>Genome sequence of the palaeopolyploid soybean.</title>
        <authorList>
            <person name="Schmutz J."/>
            <person name="Cannon S.B."/>
            <person name="Schlueter J."/>
            <person name="Ma J."/>
            <person name="Mitros T."/>
            <person name="Nelson W."/>
            <person name="Hyten D.L."/>
            <person name="Song Q."/>
            <person name="Thelen J.J."/>
            <person name="Cheng J."/>
            <person name="Xu D."/>
            <person name="Hellsten U."/>
            <person name="May G.D."/>
            <person name="Yu Y."/>
            <person name="Sakurai T."/>
            <person name="Umezawa T."/>
            <person name="Bhattacharyya M.K."/>
            <person name="Sandhu D."/>
            <person name="Valliyodan B."/>
            <person name="Lindquist E."/>
            <person name="Peto M."/>
            <person name="Grant D."/>
            <person name="Shu S."/>
            <person name="Goodstein D."/>
            <person name="Barry K."/>
            <person name="Futrell-Griggs M."/>
            <person name="Abernathy B."/>
            <person name="Du J."/>
            <person name="Tian Z."/>
            <person name="Zhu L."/>
            <person name="Gill N."/>
            <person name="Joshi T."/>
            <person name="Libault M."/>
            <person name="Sethuraman A."/>
            <person name="Zhang X.-C."/>
            <person name="Shinozaki K."/>
            <person name="Nguyen H.T."/>
            <person name="Wing R.A."/>
            <person name="Cregan P."/>
            <person name="Specht J."/>
            <person name="Grimwood J."/>
            <person name="Rokhsar D."/>
            <person name="Stacey G."/>
            <person name="Shoemaker R.C."/>
            <person name="Jackson S.A."/>
        </authorList>
    </citation>
    <scope>NUCLEOTIDE SEQUENCE [LARGE SCALE GENOMIC DNA]</scope>
    <source>
        <strain evidence="2">cv. Williams 82</strain>
        <tissue evidence="1">Callus</tissue>
    </source>
</reference>
<protein>
    <submittedName>
        <fullName evidence="1 2">Uncharacterized protein</fullName>
    </submittedName>
</protein>
<dbReference type="HOGENOM" id="CLU_2150427_0_0_1"/>
<evidence type="ECO:0000313" key="3">
    <source>
        <dbReference type="Proteomes" id="UP000008827"/>
    </source>
</evidence>